<dbReference type="Gene3D" id="1.20.5.4130">
    <property type="match status" value="1"/>
</dbReference>
<dbReference type="Pfam" id="PF23598">
    <property type="entry name" value="LRR_14"/>
    <property type="match status" value="2"/>
</dbReference>
<dbReference type="PRINTS" id="PR00364">
    <property type="entry name" value="DISEASERSIST"/>
</dbReference>
<gene>
    <name evidence="12" type="ORF">NCGR_LOCUS14863</name>
</gene>
<evidence type="ECO:0000256" key="1">
    <source>
        <dbReference type="ARBA" id="ARBA00008894"/>
    </source>
</evidence>
<dbReference type="InterPro" id="IPR058922">
    <property type="entry name" value="WHD_DRP"/>
</dbReference>
<feature type="domain" description="Disease resistance N-terminal" evidence="9">
    <location>
        <begin position="13"/>
        <end position="98"/>
    </location>
</feature>
<dbReference type="OrthoDB" id="680011at2759"/>
<evidence type="ECO:0000256" key="2">
    <source>
        <dbReference type="ARBA" id="ARBA00022614"/>
    </source>
</evidence>
<dbReference type="InterPro" id="IPR055414">
    <property type="entry name" value="LRR_R13L4/SHOC2-like"/>
</dbReference>
<dbReference type="InterPro" id="IPR041118">
    <property type="entry name" value="Rx_N"/>
</dbReference>
<accession>A0A811NGW8</accession>
<evidence type="ECO:0000256" key="3">
    <source>
        <dbReference type="ARBA" id="ARBA00022737"/>
    </source>
</evidence>
<dbReference type="InterPro" id="IPR002182">
    <property type="entry name" value="NB-ARC"/>
</dbReference>
<evidence type="ECO:0000256" key="5">
    <source>
        <dbReference type="ARBA" id="ARBA00022821"/>
    </source>
</evidence>
<evidence type="ECO:0000256" key="6">
    <source>
        <dbReference type="ARBA" id="ARBA00023054"/>
    </source>
</evidence>
<protein>
    <submittedName>
        <fullName evidence="12">Uncharacterized protein</fullName>
    </submittedName>
</protein>
<evidence type="ECO:0000313" key="12">
    <source>
        <dbReference type="EMBL" id="CAD6221625.1"/>
    </source>
</evidence>
<feature type="domain" description="NB-ARC" evidence="8">
    <location>
        <begin position="173"/>
        <end position="351"/>
    </location>
</feature>
<dbReference type="CDD" id="cd14798">
    <property type="entry name" value="RX-CC_like"/>
    <property type="match status" value="1"/>
</dbReference>
<dbReference type="InterPro" id="IPR027417">
    <property type="entry name" value="P-loop_NTPase"/>
</dbReference>
<dbReference type="InterPro" id="IPR032675">
    <property type="entry name" value="LRR_dom_sf"/>
</dbReference>
<dbReference type="GO" id="GO:0009626">
    <property type="term" value="P:plant-type hypersensitive response"/>
    <property type="evidence" value="ECO:0007669"/>
    <property type="project" value="UniProtKB-ARBA"/>
</dbReference>
<sequence>MAETVLSMARSMLGSAVSKAAAAASEEMSLLMGVQKEIWFMKDELETMQAFLVAPEVTKKKDKLVKVWAKQVRDLSYDIEDCLDEFKVHVGSKSLSQQMMKLKDRHRIAVQIRNLRARVEEVSKRNTRYNLIKTEASNTMDETESYLEDIRNHSVTNIDEAQLVGFDKPKQDVLKKVQEVRANDGQARVISVVGMGGLGKTTLARKIYESKEDIANNFSCCAWITVSQSFVKKELLQNMIRQLLGEESLKNCLKELEGKGLQINDLASYLTRELKDRRYFVVLDDLWSIEAWNWIHGIAFPSTNNKGSRIIVTTRDADIANGCTSDESFVYHLKPLEVDDAIQLLLRKARKHHKDLENNKNLRDTVTHLVEKCGCLPLAILTVGGILASKKIEEWGKFYNQLHSELENNPSLEPVRRIVTLSYSHLPSHLKPCFLYLSIFPEDFEIKRRRLVDRWIAEGLVTARGRVTVEEVGESYFQHLISRSMILPARVNIEGVVKSCRVHDIVRDTIISISREENFVYLTEDNVAGVVVGEKFRHVAYHGKSCTNVGVDWSCVRSLTSFGERPMKPQPSLCSPELRMLRTLDLKDAQFKITQNDINNIGLLHHLKYMNAQYGGPIMSHSNIYALPRSIGKLQSLQVLDLRGSCISGLPTEVTKLQSLRSLRCRKNTVLNSFDPRWPLICMKNVLRLPIMFTPLVDSEDRNKMIAEAHLFFSSPFSYSRVPGVRVPRGIGNLKVLQILEVVDLKGTSTKAIEELGELSQLRKLSVTTRGAAKGKCTAFCKALVKLVSLRSVHVDSDFYFGDGGTLEWLGSPLSPPPLLRSLKLIGKLQVTPAWFGSLTQLVKIYLQHSYLKDLQILGALPQLMLVQLIGNAYTGKKLTFRTGAFPSLRKLVSREYKLTKMRFEEDASPHMESIHIDQSRLKSGIIGIKHLPSLKEISLGYFCEVAGLNMLQAEVNQHPNKPVLRLSRDQSHHDLGDVIRSGVEVEATEPQPDDAEESSQVITTADNRPKYTAEASGLNTNLAKCSITPIYGGQEALDDIASILGCQLQDFPIRKFLWAGTDASVRGLVCKPTQLGGLGISDLKLAGYALQTRWLWLQRTGHDRAWSKLPIQTAPEVLAFFRASTFIIIGDGTQTRFWEDRWISGESVADLAPCLYQFVPNRVRRRQTVRQGFTNRAWVRSISGGLSLQALTEYLHLWGHGIPGCSSSKCSHSWKL</sequence>
<evidence type="ECO:0000259" key="10">
    <source>
        <dbReference type="Pfam" id="PF23559"/>
    </source>
</evidence>
<dbReference type="AlphaFoldDB" id="A0A811NGW8"/>
<dbReference type="Proteomes" id="UP000604825">
    <property type="component" value="Unassembled WGS sequence"/>
</dbReference>
<feature type="region of interest" description="Disordered" evidence="7">
    <location>
        <begin position="985"/>
        <end position="1007"/>
    </location>
</feature>
<feature type="domain" description="Disease resistance R13L4/SHOC-2-like LRR" evidence="11">
    <location>
        <begin position="724"/>
        <end position="964"/>
    </location>
</feature>
<dbReference type="Gene3D" id="1.10.8.430">
    <property type="entry name" value="Helical domain of apoptotic protease-activating factors"/>
    <property type="match status" value="1"/>
</dbReference>
<dbReference type="PANTHER" id="PTHR23155:SF963">
    <property type="entry name" value="OS06G0287000 PROTEIN"/>
    <property type="match status" value="1"/>
</dbReference>
<organism evidence="12 13">
    <name type="scientific">Miscanthus lutarioriparius</name>
    <dbReference type="NCBI Taxonomy" id="422564"/>
    <lineage>
        <taxon>Eukaryota</taxon>
        <taxon>Viridiplantae</taxon>
        <taxon>Streptophyta</taxon>
        <taxon>Embryophyta</taxon>
        <taxon>Tracheophyta</taxon>
        <taxon>Spermatophyta</taxon>
        <taxon>Magnoliopsida</taxon>
        <taxon>Liliopsida</taxon>
        <taxon>Poales</taxon>
        <taxon>Poaceae</taxon>
        <taxon>PACMAD clade</taxon>
        <taxon>Panicoideae</taxon>
        <taxon>Andropogonodae</taxon>
        <taxon>Andropogoneae</taxon>
        <taxon>Saccharinae</taxon>
        <taxon>Miscanthus</taxon>
    </lineage>
</organism>
<dbReference type="Gene3D" id="1.10.10.10">
    <property type="entry name" value="Winged helix-like DNA-binding domain superfamily/Winged helix DNA-binding domain"/>
    <property type="match status" value="1"/>
</dbReference>
<dbReference type="Pfam" id="PF00931">
    <property type="entry name" value="NB-ARC"/>
    <property type="match status" value="1"/>
</dbReference>
<dbReference type="GO" id="GO:0042742">
    <property type="term" value="P:defense response to bacterium"/>
    <property type="evidence" value="ECO:0007669"/>
    <property type="project" value="UniProtKB-ARBA"/>
</dbReference>
<dbReference type="Gene3D" id="3.80.10.10">
    <property type="entry name" value="Ribonuclease Inhibitor"/>
    <property type="match status" value="1"/>
</dbReference>
<evidence type="ECO:0000259" key="11">
    <source>
        <dbReference type="Pfam" id="PF23598"/>
    </source>
</evidence>
<dbReference type="Pfam" id="PF18052">
    <property type="entry name" value="Rx_N"/>
    <property type="match status" value="1"/>
</dbReference>
<reference evidence="12" key="1">
    <citation type="submission" date="2020-10" db="EMBL/GenBank/DDBJ databases">
        <authorList>
            <person name="Han B."/>
            <person name="Lu T."/>
            <person name="Zhao Q."/>
            <person name="Huang X."/>
            <person name="Zhao Y."/>
        </authorList>
    </citation>
    <scope>NUCLEOTIDE SEQUENCE</scope>
</reference>
<comment type="caution">
    <text evidence="12">The sequence shown here is derived from an EMBL/GenBank/DDBJ whole genome shotgun (WGS) entry which is preliminary data.</text>
</comment>
<feature type="domain" description="Disease resistance R13L4/SHOC-2-like LRR" evidence="11">
    <location>
        <begin position="556"/>
        <end position="671"/>
    </location>
</feature>
<keyword evidence="13" id="KW-1185">Reference proteome</keyword>
<evidence type="ECO:0000256" key="4">
    <source>
        <dbReference type="ARBA" id="ARBA00022741"/>
    </source>
</evidence>
<dbReference type="InterPro" id="IPR036388">
    <property type="entry name" value="WH-like_DNA-bd_sf"/>
</dbReference>
<evidence type="ECO:0000313" key="13">
    <source>
        <dbReference type="Proteomes" id="UP000604825"/>
    </source>
</evidence>
<comment type="similarity">
    <text evidence="1">Belongs to the disease resistance NB-LRR family.</text>
</comment>
<dbReference type="GO" id="GO:0002758">
    <property type="term" value="P:innate immune response-activating signaling pathway"/>
    <property type="evidence" value="ECO:0007669"/>
    <property type="project" value="UniProtKB-ARBA"/>
</dbReference>
<dbReference type="InterPro" id="IPR042197">
    <property type="entry name" value="Apaf_helical"/>
</dbReference>
<evidence type="ECO:0000256" key="7">
    <source>
        <dbReference type="SAM" id="MobiDB-lite"/>
    </source>
</evidence>
<dbReference type="PANTHER" id="PTHR23155">
    <property type="entry name" value="DISEASE RESISTANCE PROTEIN RP"/>
    <property type="match status" value="1"/>
</dbReference>
<feature type="domain" description="Disease resistance protein winged helix" evidence="10">
    <location>
        <begin position="439"/>
        <end position="508"/>
    </location>
</feature>
<dbReference type="InterPro" id="IPR038005">
    <property type="entry name" value="RX-like_CC"/>
</dbReference>
<evidence type="ECO:0000259" key="9">
    <source>
        <dbReference type="Pfam" id="PF18052"/>
    </source>
</evidence>
<evidence type="ECO:0000259" key="8">
    <source>
        <dbReference type="Pfam" id="PF00931"/>
    </source>
</evidence>
<keyword evidence="3" id="KW-0677">Repeat</keyword>
<dbReference type="EMBL" id="CAJGYO010000003">
    <property type="protein sequence ID" value="CAD6221625.1"/>
    <property type="molecule type" value="Genomic_DNA"/>
</dbReference>
<keyword evidence="2" id="KW-0433">Leucine-rich repeat</keyword>
<dbReference type="FunFam" id="1.10.10.10:FF:000322">
    <property type="entry name" value="Probable disease resistance protein At1g63360"/>
    <property type="match status" value="1"/>
</dbReference>
<proteinExistence type="inferred from homology"/>
<dbReference type="SUPFAM" id="SSF52540">
    <property type="entry name" value="P-loop containing nucleoside triphosphate hydrolases"/>
    <property type="match status" value="1"/>
</dbReference>
<dbReference type="SUPFAM" id="SSF52058">
    <property type="entry name" value="L domain-like"/>
    <property type="match status" value="1"/>
</dbReference>
<dbReference type="FunFam" id="3.40.50.300:FF:001091">
    <property type="entry name" value="Probable disease resistance protein At1g61300"/>
    <property type="match status" value="1"/>
</dbReference>
<keyword evidence="4" id="KW-0547">Nucleotide-binding</keyword>
<dbReference type="GO" id="GO:0043531">
    <property type="term" value="F:ADP binding"/>
    <property type="evidence" value="ECO:0007669"/>
    <property type="project" value="InterPro"/>
</dbReference>
<dbReference type="InterPro" id="IPR044974">
    <property type="entry name" value="Disease_R_plants"/>
</dbReference>
<dbReference type="Pfam" id="PF23559">
    <property type="entry name" value="WHD_DRP"/>
    <property type="match status" value="1"/>
</dbReference>
<keyword evidence="6" id="KW-0175">Coiled coil</keyword>
<name>A0A811NGW8_9POAL</name>
<keyword evidence="5" id="KW-0611">Plant defense</keyword>
<dbReference type="Gene3D" id="3.40.50.300">
    <property type="entry name" value="P-loop containing nucleotide triphosphate hydrolases"/>
    <property type="match status" value="1"/>
</dbReference>